<protein>
    <recommendedName>
        <fullName evidence="4">Protein kinase domain-containing protein</fullName>
    </recommendedName>
</protein>
<comment type="caution">
    <text evidence="2">The sequence shown here is derived from an EMBL/GenBank/DDBJ whole genome shotgun (WGS) entry which is preliminary data.</text>
</comment>
<feature type="region of interest" description="Disordered" evidence="1">
    <location>
        <begin position="103"/>
        <end position="122"/>
    </location>
</feature>
<name>A0AAD7HXF7_9AGAR</name>
<proteinExistence type="predicted"/>
<evidence type="ECO:0000256" key="1">
    <source>
        <dbReference type="SAM" id="MobiDB-lite"/>
    </source>
</evidence>
<sequence>MSDPYRRPLPPYGYTGCQYDQPQYQPAPGHPRPQPQAPPTYVYSPFALGPLSGDPLQSHPGSNSFGAQSPLAPPGSRTRNVLAPTLPPTTMLGVGGDSHFAHGVTSFGGPASSSAPRPHAAPTKVRIRPFETGFRFRDLEFLALPTAKDLSTSTATAWYSENSPSPSRPCFWIHDQGLGQAVVDRFHHTIRRHCETHMRPLADCETPEACHTLWGLICDHVAAGGYRDEGFVTTYGTLIVSLVSALFRYIDGSTCTQSMPKTEHSQKGDTNIVRSSREEPTIENQLQDYLLWAQVAMAGEWKTNRVFSHHRGELNDWKVLNGGSAKDMEAIMVKVLGLHINTAETQMGTETHQQERMTGLKHPWGRAGNSNMPRARVGFVFTGAHVMVVEAWLVLATYDQFSYKVPGLAYEVVRVDSTAPGSDPTCSIIPLLIGALGIPKDHRRDPSIRGDRLAQAWHANKRDLRGLLVPMQLSPPPPPAPGHYGAGPGPGPSSHHGSPSYSHPPGGYWAGGAFYGSASGSGASSMGGGYGAYGGGGHYQGGYQLAIDLRYDLEGITTQPHPLLSISVDMLVGADVPLSLSAARSSTAVRMELELDPNFSSAGENARIFGGKLNTRDQQGVRVIFKTYPAARFDCLRREVEAYKALARLACIVPRCWALLAPSGMEWAGLLLEFAGTQLAGGDWDTAPLSAEDRRLLYYALKEVHAAGVVHRDMAPRNVVRRARGALCIVDFERAWVGHECPGEACPELSTLQSALELS</sequence>
<feature type="compositionally biased region" description="Pro residues" evidence="1">
    <location>
        <begin position="28"/>
        <end position="38"/>
    </location>
</feature>
<evidence type="ECO:0000313" key="2">
    <source>
        <dbReference type="EMBL" id="KAJ7730622.1"/>
    </source>
</evidence>
<dbReference type="Proteomes" id="UP001215280">
    <property type="component" value="Unassembled WGS sequence"/>
</dbReference>
<keyword evidence="3" id="KW-1185">Reference proteome</keyword>
<reference evidence="2" key="1">
    <citation type="submission" date="2023-03" db="EMBL/GenBank/DDBJ databases">
        <title>Massive genome expansion in bonnet fungi (Mycena s.s.) driven by repeated elements and novel gene families across ecological guilds.</title>
        <authorList>
            <consortium name="Lawrence Berkeley National Laboratory"/>
            <person name="Harder C.B."/>
            <person name="Miyauchi S."/>
            <person name="Viragh M."/>
            <person name="Kuo A."/>
            <person name="Thoen E."/>
            <person name="Andreopoulos B."/>
            <person name="Lu D."/>
            <person name="Skrede I."/>
            <person name="Drula E."/>
            <person name="Henrissat B."/>
            <person name="Morin E."/>
            <person name="Kohler A."/>
            <person name="Barry K."/>
            <person name="LaButti K."/>
            <person name="Morin E."/>
            <person name="Salamov A."/>
            <person name="Lipzen A."/>
            <person name="Mereny Z."/>
            <person name="Hegedus B."/>
            <person name="Baldrian P."/>
            <person name="Stursova M."/>
            <person name="Weitz H."/>
            <person name="Taylor A."/>
            <person name="Grigoriev I.V."/>
            <person name="Nagy L.G."/>
            <person name="Martin F."/>
            <person name="Kauserud H."/>
        </authorList>
    </citation>
    <scope>NUCLEOTIDE SEQUENCE</scope>
    <source>
        <strain evidence="2">CBHHK188m</strain>
    </source>
</reference>
<dbReference type="Gene3D" id="1.10.510.10">
    <property type="entry name" value="Transferase(Phosphotransferase) domain 1"/>
    <property type="match status" value="1"/>
</dbReference>
<feature type="region of interest" description="Disordered" evidence="1">
    <location>
        <begin position="1"/>
        <end position="89"/>
    </location>
</feature>
<dbReference type="InterPro" id="IPR011009">
    <property type="entry name" value="Kinase-like_dom_sf"/>
</dbReference>
<organism evidence="2 3">
    <name type="scientific">Mycena maculata</name>
    <dbReference type="NCBI Taxonomy" id="230809"/>
    <lineage>
        <taxon>Eukaryota</taxon>
        <taxon>Fungi</taxon>
        <taxon>Dikarya</taxon>
        <taxon>Basidiomycota</taxon>
        <taxon>Agaricomycotina</taxon>
        <taxon>Agaricomycetes</taxon>
        <taxon>Agaricomycetidae</taxon>
        <taxon>Agaricales</taxon>
        <taxon>Marasmiineae</taxon>
        <taxon>Mycenaceae</taxon>
        <taxon>Mycena</taxon>
    </lineage>
</organism>
<feature type="region of interest" description="Disordered" evidence="1">
    <location>
        <begin position="469"/>
        <end position="501"/>
    </location>
</feature>
<evidence type="ECO:0008006" key="4">
    <source>
        <dbReference type="Google" id="ProtNLM"/>
    </source>
</evidence>
<dbReference type="EMBL" id="JARJLG010000189">
    <property type="protein sequence ID" value="KAJ7730622.1"/>
    <property type="molecule type" value="Genomic_DNA"/>
</dbReference>
<gene>
    <name evidence="2" type="ORF">DFH07DRAFT_781580</name>
</gene>
<evidence type="ECO:0000313" key="3">
    <source>
        <dbReference type="Proteomes" id="UP001215280"/>
    </source>
</evidence>
<dbReference type="AlphaFoldDB" id="A0AAD7HXF7"/>
<accession>A0AAD7HXF7</accession>
<feature type="compositionally biased region" description="Low complexity" evidence="1">
    <location>
        <begin position="492"/>
        <end position="501"/>
    </location>
</feature>
<feature type="compositionally biased region" description="Low complexity" evidence="1">
    <location>
        <begin position="110"/>
        <end position="122"/>
    </location>
</feature>
<dbReference type="SUPFAM" id="SSF56112">
    <property type="entry name" value="Protein kinase-like (PK-like)"/>
    <property type="match status" value="1"/>
</dbReference>